<gene>
    <name evidence="2" type="ORF">UF10_03340</name>
</gene>
<evidence type="ECO:0000313" key="3">
    <source>
        <dbReference type="Proteomes" id="UP000241434"/>
    </source>
</evidence>
<keyword evidence="1" id="KW-1133">Transmembrane helix</keyword>
<evidence type="ECO:0000256" key="1">
    <source>
        <dbReference type="SAM" id="Phobius"/>
    </source>
</evidence>
<dbReference type="Proteomes" id="UP000241434">
    <property type="component" value="Unassembled WGS sequence"/>
</dbReference>
<feature type="transmembrane region" description="Helical" evidence="1">
    <location>
        <begin position="65"/>
        <end position="82"/>
    </location>
</feature>
<reference evidence="2" key="1">
    <citation type="thesis" date="2015" institute="Rutgers" country="The State University of New Jersey, 14 College Farm Rd., New Brunswick, NJ, USA">
        <title>Ammonia toxicity in bacteria and its implications for treatment of and resource recovery from highly nitrogenous organic wastes.</title>
        <authorList>
            <person name="Luther A.K."/>
        </authorList>
    </citation>
    <scope>NUCLEOTIDE SEQUENCE</scope>
    <source>
        <strain evidence="2">RT-10B</strain>
    </source>
</reference>
<dbReference type="AlphaFoldDB" id="A0A2P7Q130"/>
<comment type="caution">
    <text evidence="2">The sequence shown here is derived from an EMBL/GenBank/DDBJ whole genome shotgun (WGS) entry which is preliminary data.</text>
</comment>
<feature type="transmembrane region" description="Helical" evidence="1">
    <location>
        <begin position="7"/>
        <end position="28"/>
    </location>
</feature>
<dbReference type="GO" id="GO:0016020">
    <property type="term" value="C:membrane"/>
    <property type="evidence" value="ECO:0007669"/>
    <property type="project" value="InterPro"/>
</dbReference>
<dbReference type="Pfam" id="PF02325">
    <property type="entry name" value="CCB3_YggT"/>
    <property type="match status" value="1"/>
</dbReference>
<dbReference type="EMBL" id="JYGE01000003">
    <property type="protein sequence ID" value="PSJ31678.1"/>
    <property type="molecule type" value="Genomic_DNA"/>
</dbReference>
<dbReference type="OrthoDB" id="283553at2"/>
<keyword evidence="1" id="KW-0472">Membrane</keyword>
<dbReference type="InterPro" id="IPR003425">
    <property type="entry name" value="CCB3/YggT"/>
</dbReference>
<protein>
    <recommendedName>
        <fullName evidence="4">YggT family protein</fullName>
    </recommendedName>
</protein>
<proteinExistence type="predicted"/>
<organism evidence="2 3">
    <name type="scientific">Peptostreptococcus russellii</name>
    <dbReference type="NCBI Taxonomy" id="215200"/>
    <lineage>
        <taxon>Bacteria</taxon>
        <taxon>Bacillati</taxon>
        <taxon>Bacillota</taxon>
        <taxon>Clostridia</taxon>
        <taxon>Peptostreptococcales</taxon>
        <taxon>Peptostreptococcaceae</taxon>
        <taxon>Peptostreptococcus</taxon>
    </lineage>
</organism>
<keyword evidence="3" id="KW-1185">Reference proteome</keyword>
<evidence type="ECO:0000313" key="2">
    <source>
        <dbReference type="EMBL" id="PSJ31678.1"/>
    </source>
</evidence>
<accession>A0A2P7Q130</accession>
<evidence type="ECO:0008006" key="4">
    <source>
        <dbReference type="Google" id="ProtNLM"/>
    </source>
</evidence>
<name>A0A2P7Q130_9FIRM</name>
<sequence>MGIVKVALQYLINIIVWVIIAKAILSWFPGAQSSSLYTMLDQFTEPVEAPIRKIFGKYISGPLDFTPMIAIIFLMIIGKLIMRFL</sequence>
<dbReference type="RefSeq" id="WP_106776415.1">
    <property type="nucleotide sequence ID" value="NZ_JYGE01000003.1"/>
</dbReference>
<keyword evidence="1" id="KW-0812">Transmembrane</keyword>